<organism evidence="3 4">
    <name type="scientific">Asbolus verrucosus</name>
    <name type="common">Desert ironclad beetle</name>
    <dbReference type="NCBI Taxonomy" id="1661398"/>
    <lineage>
        <taxon>Eukaryota</taxon>
        <taxon>Metazoa</taxon>
        <taxon>Ecdysozoa</taxon>
        <taxon>Arthropoda</taxon>
        <taxon>Hexapoda</taxon>
        <taxon>Insecta</taxon>
        <taxon>Pterygota</taxon>
        <taxon>Neoptera</taxon>
        <taxon>Endopterygota</taxon>
        <taxon>Coleoptera</taxon>
        <taxon>Polyphaga</taxon>
        <taxon>Cucujiformia</taxon>
        <taxon>Tenebrionidae</taxon>
        <taxon>Pimeliinae</taxon>
        <taxon>Asbolus</taxon>
    </lineage>
</organism>
<accession>A0A482WCK8</accession>
<name>A0A482WCK8_ASBVE</name>
<evidence type="ECO:0000313" key="4">
    <source>
        <dbReference type="Proteomes" id="UP000292052"/>
    </source>
</evidence>
<dbReference type="Pfam" id="PF14838">
    <property type="entry name" value="INTS5_C"/>
    <property type="match status" value="1"/>
</dbReference>
<reference evidence="3 4" key="1">
    <citation type="submission" date="2017-03" db="EMBL/GenBank/DDBJ databases">
        <title>Genome of the blue death feigning beetle - Asbolus verrucosus.</title>
        <authorList>
            <person name="Rider S.D."/>
        </authorList>
    </citation>
    <scope>NUCLEOTIDE SEQUENCE [LARGE SCALE GENOMIC DNA]</scope>
    <source>
        <strain evidence="3">Butters</strain>
        <tissue evidence="3">Head and leg muscle</tissue>
    </source>
</reference>
<keyword evidence="4" id="KW-1185">Reference proteome</keyword>
<gene>
    <name evidence="3" type="ORF">BDFB_000328</name>
</gene>
<dbReference type="PANTHER" id="PTHR31697">
    <property type="entry name" value="INTEGRATOR COMPLEX SUBUNIT 5"/>
    <property type="match status" value="1"/>
</dbReference>
<evidence type="ECO:0000259" key="2">
    <source>
        <dbReference type="Pfam" id="PF14838"/>
    </source>
</evidence>
<evidence type="ECO:0000313" key="3">
    <source>
        <dbReference type="EMBL" id="RZC42745.1"/>
    </source>
</evidence>
<dbReference type="OrthoDB" id="69088at2759"/>
<dbReference type="GO" id="GO:0034472">
    <property type="term" value="P:snRNA 3'-end processing"/>
    <property type="evidence" value="ECO:0007669"/>
    <property type="project" value="TreeGrafter"/>
</dbReference>
<sequence>MLSHTTVIRNTPQQDLIIELHAFIKGAVKLERCNPLDLTKTALRLLKNLPAARTALFEYFSSVFGEASSNYIQAVETEIKTGELPSTSETDEAVVSEIHAVLSGFITDNPTAWAPIISTWSLDLLGEISTKFAGRAHISTNLNETLQLWMNCRATKVLVDINTKCLSSLMHSDTETCINALLDTSIKHSPNFDWVVAHVGSCFPNTVITRVLSCGLKDFCQIKSYEQGSNSPKLRSVVGILGHLAGSHSSDIRSALLEMFLWSTSQDLQDSDIIKLQKKATVPFILQLSFLSSSLFSSICNDMKHILSVDIIRKVYPFIEDWCKYFGSSEILEDLLLTLILSCDNGGIQIINLLLDCTLIEHGVNDPVIVTIKDKSLEILQNVIYRIDENVRHDKPIELMISFSHDLHEVHKNLLSLKEVRSQTAAQIVIFLGHSNPSLLVRSLNYLFQNSKTLEHLSLLVKILSHELVNKTVWPYVEKGGYFSVVLEQVLSRNVEEKFPFNINNEKSDLTQMWSNLLTLLKWEKSGRISLLNSHIITKAILANLTNLTSLFGSELPHVHVIAEILSNLDIPLGNNLENLPIEVVLNLTQSTVNYFFTCCNDEATSKKTKGFERINRLLRRLCTYSKVARVLALRELLERALFRSDNILFGAKNNAIFDESSEKLLLKQNKKINKTIPLTKHSSVFNGGIIGTGKRKLLRTNELPLEVVAFNTAELINAIKSCCSLSEDVDVKFSDISLDSVTLVSLLLVQFVSPDVMYNGLPWPDEEFSKVTIERDLFIRRLFTNAPVLWDLLSFVAVYRPALCYCSVLIRALTATLIHQWKSTGEQSKSNFTENYKSLMNTTIKVIDVMALGQLLPPPLSSIRDVLPSLQCFEGSDFIEAHRDVHQYFEDYYAEEYRILRTYVCADVY</sequence>
<dbReference type="InterPro" id="IPR029445">
    <property type="entry name" value="INTS5_N"/>
</dbReference>
<dbReference type="Pfam" id="PF14837">
    <property type="entry name" value="INTS5_N"/>
    <property type="match status" value="1"/>
</dbReference>
<dbReference type="InterPro" id="IPR040316">
    <property type="entry name" value="INTS5"/>
</dbReference>
<dbReference type="GO" id="GO:0032039">
    <property type="term" value="C:integrator complex"/>
    <property type="evidence" value="ECO:0007669"/>
    <property type="project" value="InterPro"/>
</dbReference>
<protein>
    <submittedName>
        <fullName evidence="3">Integrator complex subunit 5</fullName>
    </submittedName>
</protein>
<dbReference type="STRING" id="1661398.A0A482WCK8"/>
<dbReference type="InterPro" id="IPR029444">
    <property type="entry name" value="INTS5_C"/>
</dbReference>
<dbReference type="EMBL" id="QDEB01005424">
    <property type="protein sequence ID" value="RZC42745.1"/>
    <property type="molecule type" value="Genomic_DNA"/>
</dbReference>
<evidence type="ECO:0000259" key="1">
    <source>
        <dbReference type="Pfam" id="PF14837"/>
    </source>
</evidence>
<dbReference type="PANTHER" id="PTHR31697:SF2">
    <property type="entry name" value="INTEGRATOR COMPLEX SUBUNIT 5"/>
    <property type="match status" value="1"/>
</dbReference>
<proteinExistence type="predicted"/>
<dbReference type="AlphaFoldDB" id="A0A482WCK8"/>
<feature type="domain" description="Integrator complex subunit 5 N-terminal" evidence="1">
    <location>
        <begin position="14"/>
        <end position="221"/>
    </location>
</feature>
<comment type="caution">
    <text evidence="3">The sequence shown here is derived from an EMBL/GenBank/DDBJ whole genome shotgun (WGS) entry which is preliminary data.</text>
</comment>
<feature type="domain" description="Integrator complex subunit 5 C-terminal" evidence="2">
    <location>
        <begin position="233"/>
        <end position="892"/>
    </location>
</feature>
<dbReference type="Proteomes" id="UP000292052">
    <property type="component" value="Unassembled WGS sequence"/>
</dbReference>